<proteinExistence type="predicted"/>
<dbReference type="STRING" id="880070.Cycma_1204"/>
<evidence type="ECO:0000313" key="1">
    <source>
        <dbReference type="EMBL" id="AEL24976.1"/>
    </source>
</evidence>
<name>G0IY72_CYCMS</name>
<dbReference type="EMBL" id="CP002955">
    <property type="protein sequence ID" value="AEL24976.1"/>
    <property type="molecule type" value="Genomic_DNA"/>
</dbReference>
<gene>
    <name evidence="1" type="ordered locus">Cycma_1204</name>
</gene>
<dbReference type="Proteomes" id="UP000001635">
    <property type="component" value="Chromosome"/>
</dbReference>
<dbReference type="HOGENOM" id="CLU_3308368_0_0_10"/>
<evidence type="ECO:0000313" key="2">
    <source>
        <dbReference type="Proteomes" id="UP000001635"/>
    </source>
</evidence>
<protein>
    <submittedName>
        <fullName evidence="1">Uncharacterized protein</fullName>
    </submittedName>
</protein>
<keyword evidence="2" id="KW-1185">Reference proteome</keyword>
<sequence length="39" mass="4376">MFLITKKYYFEEGISNKVFTGKVSTYRRTGTVPIAGKSG</sequence>
<reference evidence="2" key="1">
    <citation type="submission" date="2011-07" db="EMBL/GenBank/DDBJ databases">
        <title>The complete genome of Cyclobacterium marinum DSM 745.</title>
        <authorList>
            <person name="Lucas S."/>
            <person name="Han J."/>
            <person name="Lapidus A."/>
            <person name="Bruce D."/>
            <person name="Goodwin L."/>
            <person name="Pitluck S."/>
            <person name="Peters L."/>
            <person name="Kyrpides N."/>
            <person name="Mavromatis K."/>
            <person name="Ivanova N."/>
            <person name="Ovchinnikova G."/>
            <person name="Chertkov O."/>
            <person name="Detter J.C."/>
            <person name="Tapia R."/>
            <person name="Han C."/>
            <person name="Land M."/>
            <person name="Hauser L."/>
            <person name="Markowitz V."/>
            <person name="Cheng J.-F."/>
            <person name="Hugenholtz P."/>
            <person name="Woyke T."/>
            <person name="Wu D."/>
            <person name="Tindall B."/>
            <person name="Schuetze A."/>
            <person name="Brambilla E."/>
            <person name="Klenk H.-P."/>
            <person name="Eisen J.A."/>
        </authorList>
    </citation>
    <scope>NUCLEOTIDE SEQUENCE [LARGE SCALE GENOMIC DNA]</scope>
    <source>
        <strain evidence="2">ATCC 25205 / DSM 745 / LMG 13164 / NCIMB 1802</strain>
    </source>
</reference>
<dbReference type="KEGG" id="cmr:Cycma_1204"/>
<dbReference type="AlphaFoldDB" id="G0IY72"/>
<organism evidence="1 2">
    <name type="scientific">Cyclobacterium marinum (strain ATCC 25205 / DSM 745 / LMG 13164 / NCIMB 1802)</name>
    <name type="common">Flectobacillus marinus</name>
    <dbReference type="NCBI Taxonomy" id="880070"/>
    <lineage>
        <taxon>Bacteria</taxon>
        <taxon>Pseudomonadati</taxon>
        <taxon>Bacteroidota</taxon>
        <taxon>Cytophagia</taxon>
        <taxon>Cytophagales</taxon>
        <taxon>Cyclobacteriaceae</taxon>
        <taxon>Cyclobacterium</taxon>
    </lineage>
</organism>
<accession>G0IY72</accession>